<sequence length="152" mass="17384">MSTHLDRLLAEQANLKKERKYMFFARPSSKDATKWDCGFPGPDTPLYKGSYYLVSLSFGRTYPFKPPNVKFVHRVFHPNVYLSGDVCLDILGSGWKPSFTVSSILCALQQLLITPNVNSPANGPATRAYGNKEVYEKEVRKNIERWHTKLPW</sequence>
<keyword evidence="4" id="KW-0067">ATP-binding</keyword>
<dbReference type="GO" id="GO:0000022">
    <property type="term" value="P:mitotic spindle elongation"/>
    <property type="evidence" value="ECO:0007669"/>
    <property type="project" value="EnsemblFungi"/>
</dbReference>
<dbReference type="InterPro" id="IPR050113">
    <property type="entry name" value="Ub_conjugating_enzyme"/>
</dbReference>
<keyword evidence="4" id="KW-0547">Nucleotide-binding</keyword>
<evidence type="ECO:0000313" key="7">
    <source>
        <dbReference type="Proteomes" id="UP000011185"/>
    </source>
</evidence>
<evidence type="ECO:0000256" key="4">
    <source>
        <dbReference type="RuleBase" id="RU362109"/>
    </source>
</evidence>
<organism evidence="6 7">
    <name type="scientific">Trachipleistophora hominis</name>
    <name type="common">Microsporidian parasite</name>
    <dbReference type="NCBI Taxonomy" id="72359"/>
    <lineage>
        <taxon>Eukaryota</taxon>
        <taxon>Fungi</taxon>
        <taxon>Fungi incertae sedis</taxon>
        <taxon>Microsporidia</taxon>
        <taxon>Pleistophoridae</taxon>
        <taxon>Trachipleistophora</taxon>
    </lineage>
</organism>
<protein>
    <submittedName>
        <fullName evidence="6">Ubiquitin-protein ligase</fullName>
        <ecNumber evidence="6">6.3.2.19</ecNumber>
    </submittedName>
</protein>
<evidence type="ECO:0000256" key="3">
    <source>
        <dbReference type="PROSITE-ProRule" id="PRU10133"/>
    </source>
</evidence>
<dbReference type="GO" id="GO:0005524">
    <property type="term" value="F:ATP binding"/>
    <property type="evidence" value="ECO:0007669"/>
    <property type="project" value="UniProtKB-UniRule"/>
</dbReference>
<keyword evidence="1" id="KW-0808">Transferase</keyword>
<dbReference type="InterPro" id="IPR023313">
    <property type="entry name" value="UBQ-conjugating_AS"/>
</dbReference>
<dbReference type="GO" id="GO:0016925">
    <property type="term" value="P:protein sumoylation"/>
    <property type="evidence" value="ECO:0007669"/>
    <property type="project" value="EnsemblFungi"/>
</dbReference>
<dbReference type="Gene3D" id="3.10.110.10">
    <property type="entry name" value="Ubiquitin Conjugating Enzyme"/>
    <property type="match status" value="1"/>
</dbReference>
<dbReference type="GO" id="GO:0019789">
    <property type="term" value="F:SUMO transferase activity"/>
    <property type="evidence" value="ECO:0007669"/>
    <property type="project" value="EnsemblFungi"/>
</dbReference>
<keyword evidence="7" id="KW-1185">Reference proteome</keyword>
<dbReference type="STRING" id="72359.L7JV42"/>
<dbReference type="InterPro" id="IPR016135">
    <property type="entry name" value="UBQ-conjugating_enzyme/RWD"/>
</dbReference>
<feature type="domain" description="UBC core" evidence="5">
    <location>
        <begin position="3"/>
        <end position="148"/>
    </location>
</feature>
<dbReference type="OrthoDB" id="6600758at2759"/>
<feature type="active site" description="Glycyl thioester intermediate" evidence="3">
    <location>
        <position position="87"/>
    </location>
</feature>
<dbReference type="AlphaFoldDB" id="L7JV42"/>
<dbReference type="InParanoid" id="L7JV42"/>
<keyword evidence="2 4" id="KW-0833">Ubl conjugation pathway</keyword>
<comment type="similarity">
    <text evidence="4">Belongs to the ubiquitin-conjugating enzyme family.</text>
</comment>
<gene>
    <name evidence="6" type="ORF">THOM_2162</name>
</gene>
<dbReference type="SMART" id="SM00212">
    <property type="entry name" value="UBCc"/>
    <property type="match status" value="1"/>
</dbReference>
<dbReference type="SUPFAM" id="SSF54495">
    <property type="entry name" value="UBC-like"/>
    <property type="match status" value="1"/>
</dbReference>
<dbReference type="OMA" id="WKPTISI"/>
<dbReference type="PROSITE" id="PS00183">
    <property type="entry name" value="UBC_1"/>
    <property type="match status" value="1"/>
</dbReference>
<evidence type="ECO:0000259" key="5">
    <source>
        <dbReference type="PROSITE" id="PS50127"/>
    </source>
</evidence>
<dbReference type="EC" id="6.3.2.19" evidence="6"/>
<dbReference type="Pfam" id="PF00179">
    <property type="entry name" value="UQ_con"/>
    <property type="match status" value="1"/>
</dbReference>
<dbReference type="HOGENOM" id="CLU_030988_12_2_1"/>
<evidence type="ECO:0000256" key="2">
    <source>
        <dbReference type="ARBA" id="ARBA00022786"/>
    </source>
</evidence>
<dbReference type="Proteomes" id="UP000011185">
    <property type="component" value="Unassembled WGS sequence"/>
</dbReference>
<evidence type="ECO:0000256" key="1">
    <source>
        <dbReference type="ARBA" id="ARBA00022679"/>
    </source>
</evidence>
<evidence type="ECO:0000313" key="6">
    <source>
        <dbReference type="EMBL" id="ELQ74916.1"/>
    </source>
</evidence>
<dbReference type="PROSITE" id="PS50127">
    <property type="entry name" value="UBC_2"/>
    <property type="match status" value="1"/>
</dbReference>
<dbReference type="InterPro" id="IPR000608">
    <property type="entry name" value="UBC"/>
</dbReference>
<proteinExistence type="inferred from homology"/>
<dbReference type="GO" id="GO:0016874">
    <property type="term" value="F:ligase activity"/>
    <property type="evidence" value="ECO:0007669"/>
    <property type="project" value="UniProtKB-KW"/>
</dbReference>
<dbReference type="PANTHER" id="PTHR24067">
    <property type="entry name" value="UBIQUITIN-CONJUGATING ENZYME E2"/>
    <property type="match status" value="1"/>
</dbReference>
<dbReference type="GO" id="GO:0000794">
    <property type="term" value="C:condensed nuclear chromosome"/>
    <property type="evidence" value="ECO:0007669"/>
    <property type="project" value="EnsemblFungi"/>
</dbReference>
<reference evidence="6 7" key="1">
    <citation type="journal article" date="2012" name="PLoS Pathog.">
        <title>The genome of the obligate intracellular parasite Trachipleistophora hominis: new insights into microsporidian genome dynamics and reductive evolution.</title>
        <authorList>
            <person name="Heinz E."/>
            <person name="Williams T.A."/>
            <person name="Nakjang S."/>
            <person name="Noel C.J."/>
            <person name="Swan D.C."/>
            <person name="Goldberg A.V."/>
            <person name="Harris S.R."/>
            <person name="Weinmaier T."/>
            <person name="Markert S."/>
            <person name="Becher D."/>
            <person name="Bernhardt J."/>
            <person name="Dagan T."/>
            <person name="Hacker C."/>
            <person name="Lucocq J.M."/>
            <person name="Schweder T."/>
            <person name="Rattei T."/>
            <person name="Hall N."/>
            <person name="Hirt R.P."/>
            <person name="Embley T.M."/>
        </authorList>
    </citation>
    <scope>NUCLEOTIDE SEQUENCE [LARGE SCALE GENOMIC DNA]</scope>
</reference>
<dbReference type="EMBL" id="JH994008">
    <property type="protein sequence ID" value="ELQ74916.1"/>
    <property type="molecule type" value="Genomic_DNA"/>
</dbReference>
<name>L7JV42_TRAHO</name>
<keyword evidence="6" id="KW-0436">Ligase</keyword>
<accession>L7JV42</accession>
<dbReference type="VEuPathDB" id="MicrosporidiaDB:THOM_2162"/>